<accession>A0ABS7BYJ2</accession>
<organism evidence="1 2">
    <name type="scientific">Paenibacillus sepulcri</name>
    <dbReference type="NCBI Taxonomy" id="359917"/>
    <lineage>
        <taxon>Bacteria</taxon>
        <taxon>Bacillati</taxon>
        <taxon>Bacillota</taxon>
        <taxon>Bacilli</taxon>
        <taxon>Bacillales</taxon>
        <taxon>Paenibacillaceae</taxon>
        <taxon>Paenibacillus</taxon>
    </lineage>
</organism>
<evidence type="ECO:0000313" key="1">
    <source>
        <dbReference type="EMBL" id="MBW7453718.1"/>
    </source>
</evidence>
<dbReference type="RefSeq" id="WP_210044917.1">
    <property type="nucleotide sequence ID" value="NZ_JBHLVU010000024.1"/>
</dbReference>
<dbReference type="EMBL" id="JAHZIK010000107">
    <property type="protein sequence ID" value="MBW7453718.1"/>
    <property type="molecule type" value="Genomic_DNA"/>
</dbReference>
<dbReference type="InterPro" id="IPR046064">
    <property type="entry name" value="DUF6022"/>
</dbReference>
<sequence length="182" mass="20855">MTQAKPLKEILQESRGNRIDAIAQYIVEYIDGNWQAVLRNNAEQLLKAYNEAGDMAYGTYLNLLYLPVHKQFKEAGIRPEPRLPGEFDISREWGNAEETDQQRWMWSSIHTQDGEALGTIVTIVHHDHTRFHIPRKPGMIALIETAKADVTSALSLLSEDFRHAQEFTVEYAEYLRKQQSGG</sequence>
<gene>
    <name evidence="1" type="ORF">K0U00_06665</name>
</gene>
<reference evidence="1 2" key="1">
    <citation type="submission" date="2021-07" db="EMBL/GenBank/DDBJ databases">
        <title>Paenibacillus radiodurans sp. nov., isolated from the southeastern edge of Tengger Desert.</title>
        <authorList>
            <person name="Zhang G."/>
        </authorList>
    </citation>
    <scope>NUCLEOTIDE SEQUENCE [LARGE SCALE GENOMIC DNA]</scope>
    <source>
        <strain evidence="1 2">CCM 7311</strain>
    </source>
</reference>
<dbReference type="Pfam" id="PF19486">
    <property type="entry name" value="DUF6022"/>
    <property type="match status" value="1"/>
</dbReference>
<dbReference type="Proteomes" id="UP001519887">
    <property type="component" value="Unassembled WGS sequence"/>
</dbReference>
<keyword evidence="2" id="KW-1185">Reference proteome</keyword>
<comment type="caution">
    <text evidence="1">The sequence shown here is derived from an EMBL/GenBank/DDBJ whole genome shotgun (WGS) entry which is preliminary data.</text>
</comment>
<protein>
    <submittedName>
        <fullName evidence="1">Uncharacterized protein</fullName>
    </submittedName>
</protein>
<name>A0ABS7BYJ2_9BACL</name>
<dbReference type="SUPFAM" id="SSF159245">
    <property type="entry name" value="AttH-like"/>
    <property type="match status" value="1"/>
</dbReference>
<proteinExistence type="predicted"/>
<evidence type="ECO:0000313" key="2">
    <source>
        <dbReference type="Proteomes" id="UP001519887"/>
    </source>
</evidence>